<dbReference type="PANTHER" id="PTHR42998">
    <property type="entry name" value="TYPE I RESTRICTION ENZYME HINDVIIP M PROTEIN-RELATED"/>
    <property type="match status" value="1"/>
</dbReference>
<evidence type="ECO:0000313" key="6">
    <source>
        <dbReference type="Proteomes" id="UP000637423"/>
    </source>
</evidence>
<dbReference type="InterPro" id="IPR029464">
    <property type="entry name" value="HSDR_N"/>
</dbReference>
<dbReference type="Proteomes" id="UP000637423">
    <property type="component" value="Unassembled WGS sequence"/>
</dbReference>
<dbReference type="PRINTS" id="PR00507">
    <property type="entry name" value="N12N6MTFRASE"/>
</dbReference>
<reference evidence="5" key="1">
    <citation type="journal article" date="2014" name="Int. J. Syst. Evol. Microbiol.">
        <title>Complete genome sequence of Corynebacterium casei LMG S-19264T (=DSM 44701T), isolated from a smear-ripened cheese.</title>
        <authorList>
            <consortium name="US DOE Joint Genome Institute (JGI-PGF)"/>
            <person name="Walter F."/>
            <person name="Albersmeier A."/>
            <person name="Kalinowski J."/>
            <person name="Ruckert C."/>
        </authorList>
    </citation>
    <scope>NUCLEOTIDE SEQUENCE</scope>
    <source>
        <strain evidence="5">CGMCC 1.10998</strain>
    </source>
</reference>
<dbReference type="InterPro" id="IPR002052">
    <property type="entry name" value="DNA_methylase_N6_adenine_CS"/>
</dbReference>
<dbReference type="GO" id="GO:0032259">
    <property type="term" value="P:methylation"/>
    <property type="evidence" value="ECO:0007669"/>
    <property type="project" value="InterPro"/>
</dbReference>
<proteinExistence type="inferred from homology"/>
<dbReference type="PROSITE" id="PS00092">
    <property type="entry name" value="N6_MTASE"/>
    <property type="match status" value="1"/>
</dbReference>
<keyword evidence="6" id="KW-1185">Reference proteome</keyword>
<dbReference type="Pfam" id="PF13588">
    <property type="entry name" value="HSDR_N_2"/>
    <property type="match status" value="1"/>
</dbReference>
<dbReference type="Gene3D" id="3.40.50.150">
    <property type="entry name" value="Vaccinia Virus protein VP39"/>
    <property type="match status" value="1"/>
</dbReference>
<evidence type="ECO:0000259" key="4">
    <source>
        <dbReference type="Pfam" id="PF13588"/>
    </source>
</evidence>
<feature type="domain" description="DNA methylase adenine-specific" evidence="3">
    <location>
        <begin position="337"/>
        <end position="587"/>
    </location>
</feature>
<evidence type="ECO:0000313" key="5">
    <source>
        <dbReference type="EMBL" id="GGC84676.1"/>
    </source>
</evidence>
<dbReference type="InterPro" id="IPR003356">
    <property type="entry name" value="DNA_methylase_A-5"/>
</dbReference>
<accession>A0A916URG3</accession>
<dbReference type="GO" id="GO:0009307">
    <property type="term" value="P:DNA restriction-modification system"/>
    <property type="evidence" value="ECO:0007669"/>
    <property type="project" value="UniProtKB-KW"/>
</dbReference>
<protein>
    <submittedName>
        <fullName evidence="5">Uncharacterized protein</fullName>
    </submittedName>
</protein>
<comment type="similarity">
    <text evidence="1">Belongs to the N(4)/N(6)-methyltransferase family.</text>
</comment>
<organism evidence="5 6">
    <name type="scientific">Undibacterium terreum</name>
    <dbReference type="NCBI Taxonomy" id="1224302"/>
    <lineage>
        <taxon>Bacteria</taxon>
        <taxon>Pseudomonadati</taxon>
        <taxon>Pseudomonadota</taxon>
        <taxon>Betaproteobacteria</taxon>
        <taxon>Burkholderiales</taxon>
        <taxon>Oxalobacteraceae</taxon>
        <taxon>Undibacterium</taxon>
    </lineage>
</organism>
<dbReference type="RefSeq" id="WP_188567368.1">
    <property type="nucleotide sequence ID" value="NZ_BMED01000003.1"/>
</dbReference>
<dbReference type="EMBL" id="BMED01000003">
    <property type="protein sequence ID" value="GGC84676.1"/>
    <property type="molecule type" value="Genomic_DNA"/>
</dbReference>
<dbReference type="PANTHER" id="PTHR42998:SF1">
    <property type="entry name" value="TYPE I RESTRICTION ENZYME HINDI METHYLASE SUBUNIT"/>
    <property type="match status" value="1"/>
</dbReference>
<dbReference type="Pfam" id="PF02384">
    <property type="entry name" value="N6_Mtase"/>
    <property type="match status" value="1"/>
</dbReference>
<name>A0A916URG3_9BURK</name>
<dbReference type="GO" id="GO:0003677">
    <property type="term" value="F:DNA binding"/>
    <property type="evidence" value="ECO:0007669"/>
    <property type="project" value="InterPro"/>
</dbReference>
<evidence type="ECO:0000256" key="1">
    <source>
        <dbReference type="ARBA" id="ARBA00006594"/>
    </source>
</evidence>
<reference evidence="5" key="2">
    <citation type="submission" date="2020-09" db="EMBL/GenBank/DDBJ databases">
        <authorList>
            <person name="Sun Q."/>
            <person name="Zhou Y."/>
        </authorList>
    </citation>
    <scope>NUCLEOTIDE SEQUENCE</scope>
    <source>
        <strain evidence="5">CGMCC 1.10998</strain>
    </source>
</reference>
<evidence type="ECO:0000256" key="2">
    <source>
        <dbReference type="ARBA" id="ARBA00022747"/>
    </source>
</evidence>
<dbReference type="AlphaFoldDB" id="A0A916URG3"/>
<feature type="domain" description="Type I restriction enzyme R protein N-terminal" evidence="4">
    <location>
        <begin position="48"/>
        <end position="163"/>
    </location>
</feature>
<dbReference type="SUPFAM" id="SSF53335">
    <property type="entry name" value="S-adenosyl-L-methionine-dependent methyltransferases"/>
    <property type="match status" value="1"/>
</dbReference>
<dbReference type="GO" id="GO:0008170">
    <property type="term" value="F:N-methyltransferase activity"/>
    <property type="evidence" value="ECO:0007669"/>
    <property type="project" value="InterPro"/>
</dbReference>
<gene>
    <name evidence="5" type="ORF">GCM10011396_34990</name>
</gene>
<evidence type="ECO:0000259" key="3">
    <source>
        <dbReference type="Pfam" id="PF02384"/>
    </source>
</evidence>
<dbReference type="InterPro" id="IPR052916">
    <property type="entry name" value="Type-I_RE_MTase_Subunit"/>
</dbReference>
<sequence>MATIGSFNLIPPDQWLFPNHGDVIDGKRRAQEWYDAKGSHEGAEWQIEEFVRQWALKQLLDVYSYPPEWIGERIIIEESVKMGSTEKQADISIKNGNRRTFLYIEVKKRGASDDEFKEAERQLETYLAATHTATIGLVTDGDRVKTLRKKIDPNDFDYIADLPSYGLEVRAKVQLVREIPKGDTSRSTGLRLLDNDYERVLFDCHSVARDVDGLHADEALDEICKVIYTKIYDERSTTKQPEGTAFRFQTYGASNASEVASNIRVIYEEARNADIEVYSKRIPGYERSRGVFKTQIRLSDAALYRVAERLQDFSLIDTKADIKGRAFQKVLGPAIRAGMGQYFTPDPIVELAVNAIQPKASELILDPFCGSAHFLTKSLQYVLDKQGAMLTPHDLHEFKFFHLHGIEKSDRMVRIAMTDMMLHDDGHTNIRNQDALLSFDNYPDIIALRDDGQEDPSLFDVIVTNPPFGSIMRQETMEMMGRFVLGHKKKSLPLEILGLERSIQFLKPGGRLAIVLPEHLMKGKSALFVRKWLETVVYVKGIFFFPEEAFTPFGAMVKTCLCILQKLPPGAKSHINDKTFLCEVENLGYDATGRAKGGSEIAAAVDAFHREVTWA</sequence>
<dbReference type="InterPro" id="IPR029063">
    <property type="entry name" value="SAM-dependent_MTases_sf"/>
</dbReference>
<comment type="caution">
    <text evidence="5">The sequence shown here is derived from an EMBL/GenBank/DDBJ whole genome shotgun (WGS) entry which is preliminary data.</text>
</comment>
<keyword evidence="2" id="KW-0680">Restriction system</keyword>